<dbReference type="OrthoDB" id="9815878at2"/>
<proteinExistence type="predicted"/>
<evidence type="ECO:0000313" key="2">
    <source>
        <dbReference type="Proteomes" id="UP000183812"/>
    </source>
</evidence>
<name>A0A1G7SI92_RHOCA</name>
<organism evidence="1 2">
    <name type="scientific">Rhodobacter capsulatus</name>
    <name type="common">Rhodopseudomonas capsulata</name>
    <dbReference type="NCBI Taxonomy" id="1061"/>
    <lineage>
        <taxon>Bacteria</taxon>
        <taxon>Pseudomonadati</taxon>
        <taxon>Pseudomonadota</taxon>
        <taxon>Alphaproteobacteria</taxon>
        <taxon>Rhodobacterales</taxon>
        <taxon>Rhodobacter group</taxon>
        <taxon>Rhodobacter</taxon>
    </lineage>
</organism>
<sequence length="238" mass="27501">MRCASPNQSFLRAALFSVDNVGFADGAVAQFPDARVRFQADLIDFKVAMIDCLVMRWSKLKQRIEDGLADCAKGRVEVWCTRYRNSHDQEGEAWITIDKEQVHSMGTLTHLVAFYERSRQLQKDRDCLDYRDRTKIEGYRAAQDEVETQLRKEGVIPLWEFNGALFEYLNMSLEDILSSDQMVVRAIGIFDKRLGKRRLKTLDVSKEHEIIQKFYRIRCALEGLQPDRATSFEGGHIA</sequence>
<dbReference type="EMBL" id="FNAY01000041">
    <property type="protein sequence ID" value="SDG22786.1"/>
    <property type="molecule type" value="Genomic_DNA"/>
</dbReference>
<dbReference type="InterPro" id="IPR057955">
    <property type="entry name" value="SF0329-like"/>
</dbReference>
<dbReference type="Proteomes" id="UP000183812">
    <property type="component" value="Unassembled WGS sequence"/>
</dbReference>
<gene>
    <name evidence="1" type="ORF">SAMN04244550_03622</name>
</gene>
<protein>
    <submittedName>
        <fullName evidence="1">Uncharacterized protein</fullName>
    </submittedName>
</protein>
<evidence type="ECO:0000313" key="1">
    <source>
        <dbReference type="EMBL" id="SDG22786.1"/>
    </source>
</evidence>
<accession>A0A1G7SI92</accession>
<dbReference type="RefSeq" id="WP_139182530.1">
    <property type="nucleotide sequence ID" value="NZ_CP119563.1"/>
</dbReference>
<reference evidence="1 2" key="1">
    <citation type="submission" date="2016-10" db="EMBL/GenBank/DDBJ databases">
        <authorList>
            <person name="de Groot N.N."/>
        </authorList>
    </citation>
    <scope>NUCLEOTIDE SEQUENCE [LARGE SCALE GENOMIC DNA]</scope>
    <source>
        <strain evidence="2">DSM 938 / 37b4</strain>
    </source>
</reference>
<dbReference type="Pfam" id="PF25753">
    <property type="entry name" value="SF0329"/>
    <property type="match status" value="1"/>
</dbReference>
<dbReference type="AlphaFoldDB" id="A0A1G7SI92"/>